<feature type="region of interest" description="Disordered" evidence="1">
    <location>
        <begin position="20"/>
        <end position="76"/>
    </location>
</feature>
<dbReference type="Proteomes" id="UP000461595">
    <property type="component" value="Unassembled WGS sequence"/>
</dbReference>
<dbReference type="EMBL" id="WSRS01000179">
    <property type="protein sequence ID" value="MVX59807.1"/>
    <property type="molecule type" value="Genomic_DNA"/>
</dbReference>
<organism evidence="3 4">
    <name type="scientific">Streptococcus danieliae</name>
    <dbReference type="NCBI Taxonomy" id="747656"/>
    <lineage>
        <taxon>Bacteria</taxon>
        <taxon>Bacillati</taxon>
        <taxon>Bacillota</taxon>
        <taxon>Bacilli</taxon>
        <taxon>Lactobacillales</taxon>
        <taxon>Streptococcaceae</taxon>
        <taxon>Streptococcus</taxon>
    </lineage>
</organism>
<feature type="compositionally biased region" description="Polar residues" evidence="1">
    <location>
        <begin position="225"/>
        <end position="235"/>
    </location>
</feature>
<sequence length="235" mass="24397">LVTYPDGSQDKVPVTVKVVETPSQADSNEPSPADQTVKVGETPSAEKSISNLSDLPTGTTVVFESPVDTSTAGDKPATVLVTYPDGSQDKVSVTVKVVENPTQADRNEPSPVDQTVKVGDPVDPSKSISNLGDLPVGSKVEFESPVDTSTAGDKPAKVLVTYPDGSQDKVSVMVKVVENPSQADRNEPSPVDQTVKVGDPVDPSKSISNLGDLPVGSKVEFESPVDTSTAGDKPA</sequence>
<feature type="domain" description="Rib" evidence="2">
    <location>
        <begin position="24"/>
        <end position="98"/>
    </location>
</feature>
<feature type="domain" description="Rib" evidence="2">
    <location>
        <begin position="182"/>
        <end position="235"/>
    </location>
</feature>
<dbReference type="InterPro" id="IPR059115">
    <property type="entry name" value="Rib"/>
</dbReference>
<name>A0A7X3GA57_9STRE</name>
<feature type="non-terminal residue" evidence="3">
    <location>
        <position position="235"/>
    </location>
</feature>
<dbReference type="Pfam" id="PF08428">
    <property type="entry name" value="Rib"/>
    <property type="match status" value="4"/>
</dbReference>
<feature type="compositionally biased region" description="Polar residues" evidence="1">
    <location>
        <begin position="45"/>
        <end position="72"/>
    </location>
</feature>
<proteinExistence type="predicted"/>
<dbReference type="NCBIfam" id="TIGR02331">
    <property type="entry name" value="rib_alpha"/>
    <property type="match status" value="3"/>
</dbReference>
<evidence type="ECO:0000259" key="2">
    <source>
        <dbReference type="Pfam" id="PF08428"/>
    </source>
</evidence>
<reference evidence="3 4" key="1">
    <citation type="submission" date="2019-12" db="EMBL/GenBank/DDBJ databases">
        <title>Microbes associate with the intestines of laboratory mice.</title>
        <authorList>
            <person name="Navarre W."/>
            <person name="Wong E."/>
        </authorList>
    </citation>
    <scope>NUCLEOTIDE SEQUENCE [LARGE SCALE GENOMIC DNA]</scope>
    <source>
        <strain evidence="3 4">NM51_B2-22</strain>
    </source>
</reference>
<dbReference type="AlphaFoldDB" id="A0A7X3GA57"/>
<comment type="caution">
    <text evidence="3">The sequence shown here is derived from an EMBL/GenBank/DDBJ whole genome shotgun (WGS) entry which is preliminary data.</text>
</comment>
<dbReference type="Gene3D" id="2.60.40.3600">
    <property type="match status" value="2"/>
</dbReference>
<dbReference type="InterPro" id="IPR012706">
    <property type="entry name" value="Rib_alpha_Esp_rpt"/>
</dbReference>
<feature type="domain" description="Rib" evidence="2">
    <location>
        <begin position="2"/>
        <end position="19"/>
    </location>
</feature>
<evidence type="ECO:0000313" key="3">
    <source>
        <dbReference type="EMBL" id="MVX59807.1"/>
    </source>
</evidence>
<feature type="region of interest" description="Disordered" evidence="1">
    <location>
        <begin position="99"/>
        <end position="165"/>
    </location>
</feature>
<evidence type="ECO:0000313" key="4">
    <source>
        <dbReference type="Proteomes" id="UP000461595"/>
    </source>
</evidence>
<feature type="compositionally biased region" description="Polar residues" evidence="1">
    <location>
        <begin position="23"/>
        <end position="34"/>
    </location>
</feature>
<evidence type="ECO:0000256" key="1">
    <source>
        <dbReference type="SAM" id="MobiDB-lite"/>
    </source>
</evidence>
<feature type="region of interest" description="Disordered" evidence="1">
    <location>
        <begin position="178"/>
        <end position="235"/>
    </location>
</feature>
<gene>
    <name evidence="3" type="ORF">E5983_09315</name>
</gene>
<feature type="non-terminal residue" evidence="3">
    <location>
        <position position="1"/>
    </location>
</feature>
<dbReference type="RefSeq" id="WP_269148543.1">
    <property type="nucleotide sequence ID" value="NZ_WSRS01000179.1"/>
</dbReference>
<accession>A0A7X3GA57</accession>
<protein>
    <recommendedName>
        <fullName evidence="2">Rib domain-containing protein</fullName>
    </recommendedName>
</protein>
<feature type="domain" description="Rib" evidence="2">
    <location>
        <begin position="103"/>
        <end position="177"/>
    </location>
</feature>